<sequence length="277" mass="31855">MEQPKIIILFRTNNRLRLKLSHPLRNIRQAICAMEEREGVKKVEYNPVTKSVLVHFNLFKIELEEVILRMLVIYSKQYDMVPIKLVSNTPTRNIPSLAMYSVGFIIAASAMKFLGLNSNKNVSDLLNWAALGTTAGAIVEHGYNEINEKGAFDPEVVSIMYLLNSINKKNFITASALTWITTFGRHILDLRYDELSIKVKEVKDICTNESYFEISLYHGDDLYKKMNFVRAFLTNFIDRQNFSYGGNILINRHGMVMGRNGYDSFNKKCSQIIMNNF</sequence>
<protein>
    <submittedName>
        <fullName evidence="1">Uncharacterized protein</fullName>
    </submittedName>
</protein>
<reference evidence="1 2" key="1">
    <citation type="submission" date="2016-12" db="EMBL/GenBank/DDBJ databases">
        <title>Complete genome sequence of Clostridium kluyveri JZZ isolated from the pit mud of a Chinese flavor liquor-making factory.</title>
        <authorList>
            <person name="Wang Y."/>
        </authorList>
    </citation>
    <scope>NUCLEOTIDE SEQUENCE [LARGE SCALE GENOMIC DNA]</scope>
    <source>
        <strain evidence="1 2">JZZ</strain>
    </source>
</reference>
<name>A0A1L5F6B5_CLOKL</name>
<dbReference type="Proteomes" id="UP000184604">
    <property type="component" value="Chromosome"/>
</dbReference>
<dbReference type="EMBL" id="CP018335">
    <property type="protein sequence ID" value="APM38527.1"/>
    <property type="molecule type" value="Genomic_DNA"/>
</dbReference>
<dbReference type="OrthoDB" id="1931739at2"/>
<dbReference type="RefSeq" id="WP_073538197.1">
    <property type="nucleotide sequence ID" value="NZ_CP018335.1"/>
</dbReference>
<proteinExistence type="predicted"/>
<accession>A0A1L5F6B5</accession>
<gene>
    <name evidence="1" type="ORF">BS101_07130</name>
</gene>
<organism evidence="1 2">
    <name type="scientific">Clostridium kluyveri</name>
    <dbReference type="NCBI Taxonomy" id="1534"/>
    <lineage>
        <taxon>Bacteria</taxon>
        <taxon>Bacillati</taxon>
        <taxon>Bacillota</taxon>
        <taxon>Clostridia</taxon>
        <taxon>Eubacteriales</taxon>
        <taxon>Clostridiaceae</taxon>
        <taxon>Clostridium</taxon>
    </lineage>
</organism>
<evidence type="ECO:0000313" key="1">
    <source>
        <dbReference type="EMBL" id="APM38527.1"/>
    </source>
</evidence>
<evidence type="ECO:0000313" key="2">
    <source>
        <dbReference type="Proteomes" id="UP000184604"/>
    </source>
</evidence>
<dbReference type="AlphaFoldDB" id="A0A1L5F6B5"/>